<dbReference type="InterPro" id="IPR004480">
    <property type="entry name" value="Monothiol_GRX-rel"/>
</dbReference>
<dbReference type="GO" id="GO:0006879">
    <property type="term" value="P:intracellular iron ion homeostasis"/>
    <property type="evidence" value="ECO:0007669"/>
    <property type="project" value="TreeGrafter"/>
</dbReference>
<feature type="domain" description="Thioredoxin" evidence="6">
    <location>
        <begin position="8"/>
        <end position="96"/>
    </location>
</feature>
<dbReference type="FunFam" id="3.40.30.10:FF:000012">
    <property type="entry name" value="Monothiol glutaredoxin"/>
    <property type="match status" value="1"/>
</dbReference>
<evidence type="ECO:0000259" key="6">
    <source>
        <dbReference type="Pfam" id="PF00085"/>
    </source>
</evidence>
<dbReference type="PANTHER" id="PTHR10293:SF73">
    <property type="entry name" value="GLUTAREDOXIN-3"/>
    <property type="match status" value="1"/>
</dbReference>
<keyword evidence="4" id="KW-0411">Iron-sulfur</keyword>
<dbReference type="CDD" id="cd03028">
    <property type="entry name" value="GRX_PICOT_like"/>
    <property type="match status" value="1"/>
</dbReference>
<keyword evidence="2" id="KW-0479">Metal-binding</keyword>
<organism evidence="8 9">
    <name type="scientific">Hydnomerulius pinastri MD-312</name>
    <dbReference type="NCBI Taxonomy" id="994086"/>
    <lineage>
        <taxon>Eukaryota</taxon>
        <taxon>Fungi</taxon>
        <taxon>Dikarya</taxon>
        <taxon>Basidiomycota</taxon>
        <taxon>Agaricomycotina</taxon>
        <taxon>Agaricomycetes</taxon>
        <taxon>Agaricomycetidae</taxon>
        <taxon>Boletales</taxon>
        <taxon>Boletales incertae sedis</taxon>
        <taxon>Leucogyrophana</taxon>
    </lineage>
</organism>
<evidence type="ECO:0000256" key="5">
    <source>
        <dbReference type="ARBA" id="ARBA00055846"/>
    </source>
</evidence>
<dbReference type="AlphaFoldDB" id="A0A0C9WDF1"/>
<keyword evidence="3" id="KW-0408">Iron</keyword>
<gene>
    <name evidence="8" type="ORF">HYDPIDRAFT_93734</name>
</gene>
<dbReference type="FunFam" id="3.40.30.10:FF:000092">
    <property type="entry name" value="Monothiol glutaredoxin"/>
    <property type="match status" value="1"/>
</dbReference>
<evidence type="ECO:0000313" key="8">
    <source>
        <dbReference type="EMBL" id="KIJ62976.1"/>
    </source>
</evidence>
<dbReference type="Pfam" id="PF00085">
    <property type="entry name" value="Thioredoxin"/>
    <property type="match status" value="1"/>
</dbReference>
<dbReference type="GO" id="GO:0005634">
    <property type="term" value="C:nucleus"/>
    <property type="evidence" value="ECO:0007669"/>
    <property type="project" value="TreeGrafter"/>
</dbReference>
<name>A0A0C9WDF1_9AGAM</name>
<accession>A0A0C9WDF1</accession>
<reference evidence="8 9" key="1">
    <citation type="submission" date="2014-04" db="EMBL/GenBank/DDBJ databases">
        <title>Evolutionary Origins and Diversification of the Mycorrhizal Mutualists.</title>
        <authorList>
            <consortium name="DOE Joint Genome Institute"/>
            <consortium name="Mycorrhizal Genomics Consortium"/>
            <person name="Kohler A."/>
            <person name="Kuo A."/>
            <person name="Nagy L.G."/>
            <person name="Floudas D."/>
            <person name="Copeland A."/>
            <person name="Barry K.W."/>
            <person name="Cichocki N."/>
            <person name="Veneault-Fourrey C."/>
            <person name="LaButti K."/>
            <person name="Lindquist E.A."/>
            <person name="Lipzen A."/>
            <person name="Lundell T."/>
            <person name="Morin E."/>
            <person name="Murat C."/>
            <person name="Riley R."/>
            <person name="Ohm R."/>
            <person name="Sun H."/>
            <person name="Tunlid A."/>
            <person name="Henrissat B."/>
            <person name="Grigoriev I.V."/>
            <person name="Hibbett D.S."/>
            <person name="Martin F."/>
        </authorList>
    </citation>
    <scope>NUCLEOTIDE SEQUENCE [LARGE SCALE GENOMIC DNA]</scope>
    <source>
        <strain evidence="8 9">MD-312</strain>
    </source>
</reference>
<dbReference type="EMBL" id="KN839853">
    <property type="protein sequence ID" value="KIJ62976.1"/>
    <property type="molecule type" value="Genomic_DNA"/>
</dbReference>
<evidence type="ECO:0000256" key="1">
    <source>
        <dbReference type="ARBA" id="ARBA00009630"/>
    </source>
</evidence>
<dbReference type="GO" id="GO:0051537">
    <property type="term" value="F:2 iron, 2 sulfur cluster binding"/>
    <property type="evidence" value="ECO:0007669"/>
    <property type="project" value="TreeGrafter"/>
</dbReference>
<proteinExistence type="inferred from homology"/>
<dbReference type="Gene3D" id="3.40.30.10">
    <property type="entry name" value="Glutaredoxin"/>
    <property type="match status" value="2"/>
</dbReference>
<comment type="function">
    <text evidence="5">Monothiol glutaredoxin involved in the biogenesis of iron-sulfur clusters. Binds one iron-sulfur cluster per dimer. The iron-sulfur cluster is bound between subunits, and is complexed by a bound glutathione and a cysteine residue from each subunit.</text>
</comment>
<dbReference type="NCBIfam" id="TIGR00365">
    <property type="entry name" value="Grx4 family monothiol glutaredoxin"/>
    <property type="match status" value="1"/>
</dbReference>
<dbReference type="Pfam" id="PF00462">
    <property type="entry name" value="Glutaredoxin"/>
    <property type="match status" value="1"/>
</dbReference>
<dbReference type="CDD" id="cd02984">
    <property type="entry name" value="TRX_PICOT"/>
    <property type="match status" value="1"/>
</dbReference>
<evidence type="ECO:0000256" key="3">
    <source>
        <dbReference type="ARBA" id="ARBA00023004"/>
    </source>
</evidence>
<evidence type="ECO:0000256" key="4">
    <source>
        <dbReference type="ARBA" id="ARBA00023014"/>
    </source>
</evidence>
<dbReference type="InterPro" id="IPR033658">
    <property type="entry name" value="GRX_PICOT-like"/>
</dbReference>
<evidence type="ECO:0008006" key="10">
    <source>
        <dbReference type="Google" id="ProtNLM"/>
    </source>
</evidence>
<dbReference type="PROSITE" id="PS51354">
    <property type="entry name" value="GLUTAREDOXIN_2"/>
    <property type="match status" value="1"/>
</dbReference>
<dbReference type="GO" id="GO:0046872">
    <property type="term" value="F:metal ion binding"/>
    <property type="evidence" value="ECO:0007669"/>
    <property type="project" value="UniProtKB-KW"/>
</dbReference>
<sequence length="228" mass="25432">MSVPNFVQVTSSTHFQELLSADLNRVSLINFFAEWAEPCKQMNAVALELAKKHPGLLVLQVEAEQQEDITESFEIEAVPSVVLLRGHTLLARIAGGDAAGVTTAVNLHLGKVQPTRVDDYAEKGLPQEQLNERMRALMNQSKVVLFMKGRPENPQCGFSRKAVNLLKEQNVEFTHFDILQDQDVRQGLKEHNQWPTFPQFIVNGEFIGGLDVVQEMADNGELNDVLAV</sequence>
<dbReference type="OrthoDB" id="415696at2759"/>
<dbReference type="InterPro" id="IPR036249">
    <property type="entry name" value="Thioredoxin-like_sf"/>
</dbReference>
<evidence type="ECO:0000313" key="9">
    <source>
        <dbReference type="Proteomes" id="UP000053820"/>
    </source>
</evidence>
<evidence type="ECO:0000256" key="2">
    <source>
        <dbReference type="ARBA" id="ARBA00022723"/>
    </source>
</evidence>
<dbReference type="GO" id="GO:0015036">
    <property type="term" value="F:disulfide oxidoreductase activity"/>
    <property type="evidence" value="ECO:0007669"/>
    <property type="project" value="UniProtKB-ARBA"/>
</dbReference>
<keyword evidence="9" id="KW-1185">Reference proteome</keyword>
<dbReference type="InterPro" id="IPR002109">
    <property type="entry name" value="Glutaredoxin"/>
</dbReference>
<dbReference type="Proteomes" id="UP000053820">
    <property type="component" value="Unassembled WGS sequence"/>
</dbReference>
<evidence type="ECO:0000259" key="7">
    <source>
        <dbReference type="Pfam" id="PF00462"/>
    </source>
</evidence>
<feature type="domain" description="Glutaredoxin" evidence="7">
    <location>
        <begin position="143"/>
        <end position="207"/>
    </location>
</feature>
<dbReference type="HOGENOM" id="CLU_026126_12_0_1"/>
<comment type="similarity">
    <text evidence="1">Belongs to the glutaredoxin family. Monothiol subfamily.</text>
</comment>
<dbReference type="InterPro" id="IPR013766">
    <property type="entry name" value="Thioredoxin_domain"/>
</dbReference>
<dbReference type="SUPFAM" id="SSF52833">
    <property type="entry name" value="Thioredoxin-like"/>
    <property type="match status" value="2"/>
</dbReference>
<dbReference type="PANTHER" id="PTHR10293">
    <property type="entry name" value="GLUTAREDOXIN FAMILY MEMBER"/>
    <property type="match status" value="1"/>
</dbReference>
<dbReference type="GO" id="GO:0005829">
    <property type="term" value="C:cytosol"/>
    <property type="evidence" value="ECO:0007669"/>
    <property type="project" value="TreeGrafter"/>
</dbReference>
<protein>
    <recommendedName>
        <fullName evidence="10">Glutaredoxin</fullName>
    </recommendedName>
</protein>